<comment type="caution">
    <text evidence="2">The sequence shown here is derived from an EMBL/GenBank/DDBJ whole genome shotgun (WGS) entry which is preliminary data.</text>
</comment>
<gene>
    <name evidence="2" type="ORF">S06H3_33330</name>
</gene>
<feature type="domain" description="DUF362" evidence="1">
    <location>
        <begin position="24"/>
        <end position="217"/>
    </location>
</feature>
<sequence length="276" mass="29878">VEAAVREAVEASCDFVSICKGKSVVLKPNVYCPSPAPTTTDPRVIAALIRLARDAGARKVTVAEGRSISTALFRKHARTTRACFEAVGMDRAALDNGAEIAYLEDDEFIEVSDADAVVLKKAHVPRTVYEADTLIDVPVLKIHSLTLATLGIKNLHGVISDEDKLFAHDYSRLPQKLVDILRYCNPELTVIDAVRGQEGDHASIGTPVETGLIISGRSHRSPHRAARVDGGRLRRSVQQDAVCRIQCGKGGQPRRQLEDSCGQQDLRRGVGQAVLG</sequence>
<name>X1LPR3_9ZZZZ</name>
<evidence type="ECO:0000259" key="1">
    <source>
        <dbReference type="Pfam" id="PF04015"/>
    </source>
</evidence>
<proteinExistence type="predicted"/>
<feature type="non-terminal residue" evidence="2">
    <location>
        <position position="1"/>
    </location>
</feature>
<dbReference type="EMBL" id="BARV01019884">
    <property type="protein sequence ID" value="GAI21068.1"/>
    <property type="molecule type" value="Genomic_DNA"/>
</dbReference>
<dbReference type="Pfam" id="PF04015">
    <property type="entry name" value="DUF362"/>
    <property type="match status" value="1"/>
</dbReference>
<evidence type="ECO:0000313" key="2">
    <source>
        <dbReference type="EMBL" id="GAI21068.1"/>
    </source>
</evidence>
<reference evidence="2" key="1">
    <citation type="journal article" date="2014" name="Front. Microbiol.">
        <title>High frequency of phylogenetically diverse reductive dehalogenase-homologous genes in deep subseafloor sedimentary metagenomes.</title>
        <authorList>
            <person name="Kawai M."/>
            <person name="Futagami T."/>
            <person name="Toyoda A."/>
            <person name="Takaki Y."/>
            <person name="Nishi S."/>
            <person name="Hori S."/>
            <person name="Arai W."/>
            <person name="Tsubouchi T."/>
            <person name="Morono Y."/>
            <person name="Uchiyama I."/>
            <person name="Ito T."/>
            <person name="Fujiyama A."/>
            <person name="Inagaki F."/>
            <person name="Takami H."/>
        </authorList>
    </citation>
    <scope>NUCLEOTIDE SEQUENCE</scope>
    <source>
        <strain evidence="2">Expedition CK06-06</strain>
    </source>
</reference>
<dbReference type="AlphaFoldDB" id="X1LPR3"/>
<dbReference type="InterPro" id="IPR007160">
    <property type="entry name" value="DUF362"/>
</dbReference>
<organism evidence="2">
    <name type="scientific">marine sediment metagenome</name>
    <dbReference type="NCBI Taxonomy" id="412755"/>
    <lineage>
        <taxon>unclassified sequences</taxon>
        <taxon>metagenomes</taxon>
        <taxon>ecological metagenomes</taxon>
    </lineage>
</organism>
<protein>
    <recommendedName>
        <fullName evidence="1">DUF362 domain-containing protein</fullName>
    </recommendedName>
</protein>
<feature type="non-terminal residue" evidence="2">
    <location>
        <position position="276"/>
    </location>
</feature>
<accession>X1LPR3</accession>